<dbReference type="EMBL" id="CP086717">
    <property type="protein sequence ID" value="WOO83117.1"/>
    <property type="molecule type" value="Genomic_DNA"/>
</dbReference>
<sequence length="390" mass="42256">MAAILMSHPSVSNFQILDVGDAAAKAETAAAGSPEILIVDGHPFHHEFVRGATVLQSDDGTCFRFDMLTLAALSSFFRDLHEMAFAEPALDELAISRSTSVSGTSTECDVVPMLPSAIPLPSASTDGLALALGIVRDVMNPSRRGMHTDPAPLSWPAPELLDNVIAIANAYDLPVVSDTLLARSRHATSAKHCFERYVLAATTDAPPSLLEQAMRATLLHDVDLMGEWCTRTLVRYAPQALSALYKAHLDWLRRIDEFHTAVRFRAACRPCACGHCTANRMYVFTPGHVAQTPLAAHTHRSASPGPGAGGQCSACLIINNGHANTDAQIRALMTCLKETTLLWDEGSMVAWVEARDCDQALKGIMKDELKRLGEFLKPSTREQDLVVVFD</sequence>
<keyword evidence="2" id="KW-1185">Reference proteome</keyword>
<accession>A0AAF0YBV9</accession>
<name>A0AAF0YBV9_9TREE</name>
<dbReference type="RefSeq" id="XP_062629149.1">
    <property type="nucleotide sequence ID" value="XM_062773165.1"/>
</dbReference>
<evidence type="ECO:0000313" key="2">
    <source>
        <dbReference type="Proteomes" id="UP000827549"/>
    </source>
</evidence>
<dbReference type="Proteomes" id="UP000827549">
    <property type="component" value="Chromosome 4"/>
</dbReference>
<organism evidence="1 2">
    <name type="scientific">Vanrija pseudolonga</name>
    <dbReference type="NCBI Taxonomy" id="143232"/>
    <lineage>
        <taxon>Eukaryota</taxon>
        <taxon>Fungi</taxon>
        <taxon>Dikarya</taxon>
        <taxon>Basidiomycota</taxon>
        <taxon>Agaricomycotina</taxon>
        <taxon>Tremellomycetes</taxon>
        <taxon>Trichosporonales</taxon>
        <taxon>Trichosporonaceae</taxon>
        <taxon>Vanrija</taxon>
    </lineage>
</organism>
<protein>
    <recommendedName>
        <fullName evidence="3">BTB domain-containing protein</fullName>
    </recommendedName>
</protein>
<dbReference type="GeneID" id="87809820"/>
<evidence type="ECO:0008006" key="3">
    <source>
        <dbReference type="Google" id="ProtNLM"/>
    </source>
</evidence>
<gene>
    <name evidence="1" type="ORF">LOC62_04G006598</name>
</gene>
<dbReference type="AlphaFoldDB" id="A0AAF0YBV9"/>
<proteinExistence type="predicted"/>
<evidence type="ECO:0000313" key="1">
    <source>
        <dbReference type="EMBL" id="WOO83117.1"/>
    </source>
</evidence>
<reference evidence="1" key="1">
    <citation type="submission" date="2023-10" db="EMBL/GenBank/DDBJ databases">
        <authorList>
            <person name="Noh H."/>
        </authorList>
    </citation>
    <scope>NUCLEOTIDE SEQUENCE</scope>
    <source>
        <strain evidence="1">DUCC4014</strain>
    </source>
</reference>